<dbReference type="PANTHER" id="PTHR10281">
    <property type="entry name" value="MEMBRANE-ASSOCIATED PROGESTERONE RECEPTOR COMPONENT-RELATED"/>
    <property type="match status" value="1"/>
</dbReference>
<evidence type="ECO:0000313" key="4">
    <source>
        <dbReference type="Proteomes" id="UP001061958"/>
    </source>
</evidence>
<dbReference type="InterPro" id="IPR036400">
    <property type="entry name" value="Cyt_B5-like_heme/steroid_sf"/>
</dbReference>
<dbReference type="PANTHER" id="PTHR10281:SF4">
    <property type="entry name" value="NEUFERRICIN"/>
    <property type="match status" value="1"/>
</dbReference>
<dbReference type="InterPro" id="IPR001199">
    <property type="entry name" value="Cyt_B5-like_heme/steroid-bd"/>
</dbReference>
<comment type="caution">
    <text evidence="3">The sequence shown here is derived from an EMBL/GenBank/DDBJ whole genome shotgun (WGS) entry which is preliminary data.</text>
</comment>
<gene>
    <name evidence="3" type="ORF">GpartN1_g2376.t1</name>
</gene>
<dbReference type="Pfam" id="PF00173">
    <property type="entry name" value="Cyt-b5"/>
    <property type="match status" value="1"/>
</dbReference>
<dbReference type="Proteomes" id="UP001061958">
    <property type="component" value="Unassembled WGS sequence"/>
</dbReference>
<dbReference type="SUPFAM" id="SSF55856">
    <property type="entry name" value="Cytochrome b5-like heme/steroid binding domain"/>
    <property type="match status" value="1"/>
</dbReference>
<sequence length="488" mass="57099">MCHCVVGAMTVSDSSMLYIHCPFLSQYKNSKIFTTNEVFAWYVKQRRCPMARRAPCRLAISSRFVEQEEQLERNKRVENFAVRTELLETDSSENLKGFIKTRGCLTPDVSFVFWWSGDIYSLIENEPSRHLFEFEGFNIGRMKRVDGGWRLLTRELAVYKDPKTHKILDQWKNPFTEEVCEVVHVLNDPVNQEFLLKGPRGSFKAPIVRNGSDIFWHAEIFLKYPSPLKREMFPEGIQNDEYQSAELFQFYTKEEDLKRADCPYSPSQFSWVRIGQWLPFMKMGDQSGRLLYHCRGKRLEKGYGDLSEQIRTFVERYHPQYMDAPSNYSTPNETSWTYFKKLLSRRGFPRADGTRAHETDCEAPGLVSKNDSKSLKLFTLEQLNEFDGSDPNKPIYISIRGKVFDVTKGRKHYRKGETYHNLVGREASRAFLTGDLSESGLSDESVDLDNLTEEQRLDLEHWLEYFQSEYPQVGFLENWQSPFSGRRK</sequence>
<name>A0A9C7UPJ8_9RHOD</name>
<dbReference type="SMART" id="SM01117">
    <property type="entry name" value="Cyt-b5"/>
    <property type="match status" value="1"/>
</dbReference>
<proteinExistence type="inferred from homology"/>
<comment type="similarity">
    <text evidence="1">Belongs to the cytochrome b5 family. MAPR subfamily.</text>
</comment>
<keyword evidence="4" id="KW-1185">Reference proteome</keyword>
<dbReference type="GO" id="GO:0012505">
    <property type="term" value="C:endomembrane system"/>
    <property type="evidence" value="ECO:0007669"/>
    <property type="project" value="TreeGrafter"/>
</dbReference>
<dbReference type="InterPro" id="IPR050577">
    <property type="entry name" value="MAPR/NEUFC/NENF-like"/>
</dbReference>
<reference evidence="3" key="1">
    <citation type="journal article" date="2022" name="Proc. Natl. Acad. Sci. U.S.A.">
        <title>Life cycle and functional genomics of the unicellular red alga Galdieria for elucidating algal and plant evolution and industrial use.</title>
        <authorList>
            <person name="Hirooka S."/>
            <person name="Itabashi T."/>
            <person name="Ichinose T.M."/>
            <person name="Onuma R."/>
            <person name="Fujiwara T."/>
            <person name="Yamashita S."/>
            <person name="Jong L.W."/>
            <person name="Tomita R."/>
            <person name="Iwane A.H."/>
            <person name="Miyagishima S.Y."/>
        </authorList>
    </citation>
    <scope>NUCLEOTIDE SEQUENCE</scope>
    <source>
        <strain evidence="3">NBRC 102759</strain>
    </source>
</reference>
<evidence type="ECO:0000259" key="2">
    <source>
        <dbReference type="SMART" id="SM01117"/>
    </source>
</evidence>
<dbReference type="OrthoDB" id="899at2759"/>
<organism evidence="3 4">
    <name type="scientific">Galdieria partita</name>
    <dbReference type="NCBI Taxonomy" id="83374"/>
    <lineage>
        <taxon>Eukaryota</taxon>
        <taxon>Rhodophyta</taxon>
        <taxon>Bangiophyceae</taxon>
        <taxon>Galdieriales</taxon>
        <taxon>Galdieriaceae</taxon>
        <taxon>Galdieria</taxon>
    </lineage>
</organism>
<dbReference type="Gene3D" id="3.10.120.10">
    <property type="entry name" value="Cytochrome b5-like heme/steroid binding domain"/>
    <property type="match status" value="1"/>
</dbReference>
<dbReference type="AlphaFoldDB" id="A0A9C7UPJ8"/>
<evidence type="ECO:0000256" key="1">
    <source>
        <dbReference type="ARBA" id="ARBA00038357"/>
    </source>
</evidence>
<feature type="domain" description="Cytochrome b5 heme-binding" evidence="2">
    <location>
        <begin position="378"/>
        <end position="477"/>
    </location>
</feature>
<dbReference type="EMBL" id="BQMJ01000017">
    <property type="protein sequence ID" value="GJQ10585.1"/>
    <property type="molecule type" value="Genomic_DNA"/>
</dbReference>
<dbReference type="InterPro" id="IPR014990">
    <property type="entry name" value="DUF1838"/>
</dbReference>
<dbReference type="Pfam" id="PF08894">
    <property type="entry name" value="DUF1838"/>
    <property type="match status" value="1"/>
</dbReference>
<accession>A0A9C7UPJ8</accession>
<reference evidence="3" key="2">
    <citation type="submission" date="2022-01" db="EMBL/GenBank/DDBJ databases">
        <authorList>
            <person name="Hirooka S."/>
            <person name="Miyagishima S.Y."/>
        </authorList>
    </citation>
    <scope>NUCLEOTIDE SEQUENCE</scope>
    <source>
        <strain evidence="3">NBRC 102759</strain>
    </source>
</reference>
<evidence type="ECO:0000313" key="3">
    <source>
        <dbReference type="EMBL" id="GJQ10585.1"/>
    </source>
</evidence>
<protein>
    <recommendedName>
        <fullName evidence="2">Cytochrome b5 heme-binding domain-containing protein</fullName>
    </recommendedName>
</protein>
<dbReference type="GO" id="GO:0016020">
    <property type="term" value="C:membrane"/>
    <property type="evidence" value="ECO:0007669"/>
    <property type="project" value="TreeGrafter"/>
</dbReference>